<name>A0A426YBL6_ENSVE</name>
<evidence type="ECO:0000313" key="2">
    <source>
        <dbReference type="Proteomes" id="UP000287651"/>
    </source>
</evidence>
<sequence length="85" mass="9438">MELQPDDGLRSSLGIGVGSDDTVRKITEGLEKLAGNKPGDHRKMTIRLAVRILEAVGLGGRFGLHPKKIDSERQCASRRRTRKWT</sequence>
<dbReference type="Proteomes" id="UP000287651">
    <property type="component" value="Unassembled WGS sequence"/>
</dbReference>
<protein>
    <submittedName>
        <fullName evidence="1">Uncharacterized protein</fullName>
    </submittedName>
</protein>
<dbReference type="AlphaFoldDB" id="A0A426YBL6"/>
<comment type="caution">
    <text evidence="1">The sequence shown here is derived from an EMBL/GenBank/DDBJ whole genome shotgun (WGS) entry which is preliminary data.</text>
</comment>
<gene>
    <name evidence="1" type="ORF">B296_00025950</name>
</gene>
<reference evidence="1 2" key="1">
    <citation type="journal article" date="2014" name="Agronomy (Basel)">
        <title>A Draft Genome Sequence for Ensete ventricosum, the Drought-Tolerant Tree Against Hunger.</title>
        <authorList>
            <person name="Harrison J."/>
            <person name="Moore K.A."/>
            <person name="Paszkiewicz K."/>
            <person name="Jones T."/>
            <person name="Grant M."/>
            <person name="Ambacheew D."/>
            <person name="Muzemil S."/>
            <person name="Studholme D.J."/>
        </authorList>
    </citation>
    <scope>NUCLEOTIDE SEQUENCE [LARGE SCALE GENOMIC DNA]</scope>
</reference>
<accession>A0A426YBL6</accession>
<organism evidence="1 2">
    <name type="scientific">Ensete ventricosum</name>
    <name type="common">Abyssinian banana</name>
    <name type="synonym">Musa ensete</name>
    <dbReference type="NCBI Taxonomy" id="4639"/>
    <lineage>
        <taxon>Eukaryota</taxon>
        <taxon>Viridiplantae</taxon>
        <taxon>Streptophyta</taxon>
        <taxon>Embryophyta</taxon>
        <taxon>Tracheophyta</taxon>
        <taxon>Spermatophyta</taxon>
        <taxon>Magnoliopsida</taxon>
        <taxon>Liliopsida</taxon>
        <taxon>Zingiberales</taxon>
        <taxon>Musaceae</taxon>
        <taxon>Ensete</taxon>
    </lineage>
</organism>
<evidence type="ECO:0000313" key="1">
    <source>
        <dbReference type="EMBL" id="RRT49119.1"/>
    </source>
</evidence>
<dbReference type="EMBL" id="AMZH03013528">
    <property type="protein sequence ID" value="RRT49119.1"/>
    <property type="molecule type" value="Genomic_DNA"/>
</dbReference>
<proteinExistence type="predicted"/>